<keyword evidence="1" id="KW-0472">Membrane</keyword>
<protein>
    <submittedName>
        <fullName evidence="2">Uncharacterized protein</fullName>
    </submittedName>
</protein>
<dbReference type="EMBL" id="PHND01000001">
    <property type="protein sequence ID" value="PPE04583.1"/>
    <property type="molecule type" value="Genomic_DNA"/>
</dbReference>
<name>A0A8E2QYL2_9MOLU</name>
<evidence type="ECO:0000313" key="3">
    <source>
        <dbReference type="Proteomes" id="UP000239010"/>
    </source>
</evidence>
<dbReference type="Proteomes" id="UP000239010">
    <property type="component" value="Unassembled WGS sequence"/>
</dbReference>
<proteinExistence type="predicted"/>
<evidence type="ECO:0000256" key="1">
    <source>
        <dbReference type="SAM" id="Phobius"/>
    </source>
</evidence>
<dbReference type="RefSeq" id="WP_104205727.1">
    <property type="nucleotide sequence ID" value="NZ_PHND01000001.1"/>
</dbReference>
<feature type="transmembrane region" description="Helical" evidence="1">
    <location>
        <begin position="498"/>
        <end position="517"/>
    </location>
</feature>
<dbReference type="SUPFAM" id="SSF55486">
    <property type="entry name" value="Metalloproteases ('zincins'), catalytic domain"/>
    <property type="match status" value="1"/>
</dbReference>
<gene>
    <name evidence="2" type="ORF">EELLY_v1c02630</name>
</gene>
<keyword evidence="1" id="KW-0812">Transmembrane</keyword>
<comment type="caution">
    <text evidence="2">The sequence shown here is derived from an EMBL/GenBank/DDBJ whole genome shotgun (WGS) entry which is preliminary data.</text>
</comment>
<organism evidence="2 3">
    <name type="scientific">Entomoplasma ellychniae</name>
    <dbReference type="NCBI Taxonomy" id="2114"/>
    <lineage>
        <taxon>Bacteria</taxon>
        <taxon>Bacillati</taxon>
        <taxon>Mycoplasmatota</taxon>
        <taxon>Mollicutes</taxon>
        <taxon>Entomoplasmatales</taxon>
        <taxon>Entomoplasmataceae</taxon>
        <taxon>Entomoplasma</taxon>
    </lineage>
</organism>
<keyword evidence="1" id="KW-1133">Transmembrane helix</keyword>
<reference evidence="2 3" key="1">
    <citation type="submission" date="2017-11" db="EMBL/GenBank/DDBJ databases">
        <title>Genome sequence of Entomoplasma ellychniae ELCN-1 (ATCC 43707).</title>
        <authorList>
            <person name="Lo W.-S."/>
            <person name="Gasparich G.E."/>
            <person name="Kuo C.-H."/>
        </authorList>
    </citation>
    <scope>NUCLEOTIDE SEQUENCE [LARGE SCALE GENOMIC DNA]</scope>
    <source>
        <strain evidence="2 3">ELCN-1</strain>
    </source>
</reference>
<evidence type="ECO:0000313" key="2">
    <source>
        <dbReference type="EMBL" id="PPE04583.1"/>
    </source>
</evidence>
<keyword evidence="3" id="KW-1185">Reference proteome</keyword>
<accession>A0A8E2QYL2</accession>
<dbReference type="AlphaFoldDB" id="A0A8E2QYL2"/>
<sequence length="529" mass="60489">MKKNFKILIASLSLTTSILYTLNIFQTEQKVYQSFIHDDLLNKIVSNQQIQYTDFISPSITSTEQESILYYGRVLKYYYANSIKVDDEDIKKLESYFESFSAADKAFAIQNLLSTTINISIYGSSSDAEFFAEAFSKWLNTPDKQKNKSWEITNAFFIEIFPDILKQGGVLEDTQQNIVDIVNKKIHTESSVIYDTTLKSIDIDSKSVNLKYSSSIENYWIGTKQNGTGALDYISKQFSSQNSFAFKNAYSVVQNWMYDSYTPASLESIASFKAFNKNKYSNFEALDAKLSLVSTANDGVSRLPFKKIYDALEETYLKQIPKSSIDFEQWTYADTQKLKELTLFLYNMLFSLISNDSWVENLLTGFIVSPDFPLKSTKAKNMQNVMGNTITTSKTSSTQKSNQGAEYSYIVLTGVSLTYKEFNSQYKMGFWSSPAKFNTLIHEFGHALDAFGSKQISARSKNYKKDIYYKKMYSGNIFGDYIPTFDFTFQFWKDPSSIIIIGVIGIVSVVSITYLTLNYKSRKKKDKED</sequence>